<evidence type="ECO:0000256" key="4">
    <source>
        <dbReference type="ARBA" id="ARBA00022729"/>
    </source>
</evidence>
<keyword evidence="6" id="KW-1185">Reference proteome</keyword>
<evidence type="ECO:0000256" key="2">
    <source>
        <dbReference type="ARBA" id="ARBA00006722"/>
    </source>
</evidence>
<proteinExistence type="inferred from homology"/>
<reference evidence="6" key="1">
    <citation type="journal article" date="2013" name="Nat. Biotechnol.">
        <title>Draft genome sequence of chickpea (Cicer arietinum) provides a resource for trait improvement.</title>
        <authorList>
            <person name="Varshney R.K."/>
            <person name="Song C."/>
            <person name="Saxena R.K."/>
            <person name="Azam S."/>
            <person name="Yu S."/>
            <person name="Sharpe A.G."/>
            <person name="Cannon S."/>
            <person name="Baek J."/>
            <person name="Rosen B.D."/>
            <person name="Tar'an B."/>
            <person name="Millan T."/>
            <person name="Zhang X."/>
            <person name="Ramsay L.D."/>
            <person name="Iwata A."/>
            <person name="Wang Y."/>
            <person name="Nelson W."/>
            <person name="Farmer A.D."/>
            <person name="Gaur P.M."/>
            <person name="Soderlund C."/>
            <person name="Penmetsa R.V."/>
            <person name="Xu C."/>
            <person name="Bharti A.K."/>
            <person name="He W."/>
            <person name="Winter P."/>
            <person name="Zhao S."/>
            <person name="Hane J.K."/>
            <person name="Carrasquilla-Garcia N."/>
            <person name="Condie J.A."/>
            <person name="Upadhyaya H.D."/>
            <person name="Luo M.C."/>
            <person name="Thudi M."/>
            <person name="Gowda C.L."/>
            <person name="Singh N.P."/>
            <person name="Lichtenzveig J."/>
            <person name="Gali K.K."/>
            <person name="Rubio J."/>
            <person name="Nadarajan N."/>
            <person name="Dolezel J."/>
            <person name="Bansal K.C."/>
            <person name="Xu X."/>
            <person name="Edwards D."/>
            <person name="Zhang G."/>
            <person name="Kahl G."/>
            <person name="Gil J."/>
            <person name="Singh K.B."/>
            <person name="Datta S.K."/>
            <person name="Jackson S.A."/>
            <person name="Wang J."/>
            <person name="Cook D.R."/>
        </authorList>
    </citation>
    <scope>NUCLEOTIDE SEQUENCE [LARGE SCALE GENOMIC DNA]</scope>
    <source>
        <strain evidence="6">cv. CDC Frontier</strain>
    </source>
</reference>
<sequence length="103" mass="11217">MKLGSILLIVGAIFALFALTNGSDVAYPDIKFCPRVLQGLSGDCLNAQKDCYAEFNGRYKDAQARHCRCDTTSNNSHQCSCCIVCGLAQYLPSFSTNQLPVQC</sequence>
<reference evidence="7" key="2">
    <citation type="submission" date="2025-08" db="UniProtKB">
        <authorList>
            <consortium name="RefSeq"/>
        </authorList>
    </citation>
    <scope>IDENTIFICATION</scope>
    <source>
        <tissue evidence="7">Etiolated seedlings</tissue>
    </source>
</reference>
<dbReference type="InterPro" id="IPR010682">
    <property type="entry name" value="SCRL"/>
</dbReference>
<evidence type="ECO:0000256" key="5">
    <source>
        <dbReference type="SAM" id="SignalP"/>
    </source>
</evidence>
<evidence type="ECO:0000313" key="7">
    <source>
        <dbReference type="RefSeq" id="XP_004491973.1"/>
    </source>
</evidence>
<gene>
    <name evidence="7" type="primary">LOC101510874</name>
</gene>
<dbReference type="OrthoDB" id="1409005at2759"/>
<organism evidence="6 7">
    <name type="scientific">Cicer arietinum</name>
    <name type="common">Chickpea</name>
    <name type="synonym">Garbanzo</name>
    <dbReference type="NCBI Taxonomy" id="3827"/>
    <lineage>
        <taxon>Eukaryota</taxon>
        <taxon>Viridiplantae</taxon>
        <taxon>Streptophyta</taxon>
        <taxon>Embryophyta</taxon>
        <taxon>Tracheophyta</taxon>
        <taxon>Spermatophyta</taxon>
        <taxon>Magnoliopsida</taxon>
        <taxon>eudicotyledons</taxon>
        <taxon>Gunneridae</taxon>
        <taxon>Pentapetalae</taxon>
        <taxon>rosids</taxon>
        <taxon>fabids</taxon>
        <taxon>Fabales</taxon>
        <taxon>Fabaceae</taxon>
        <taxon>Papilionoideae</taxon>
        <taxon>50 kb inversion clade</taxon>
        <taxon>NPAAA clade</taxon>
        <taxon>Hologalegina</taxon>
        <taxon>IRL clade</taxon>
        <taxon>Cicereae</taxon>
        <taxon>Cicer</taxon>
    </lineage>
</organism>
<protein>
    <submittedName>
        <fullName evidence="7">Uncharacterized protein LOC101510874</fullName>
    </submittedName>
</protein>
<keyword evidence="3" id="KW-0964">Secreted</keyword>
<evidence type="ECO:0000256" key="3">
    <source>
        <dbReference type="ARBA" id="ARBA00022525"/>
    </source>
</evidence>
<comment type="subcellular location">
    <subcellularLocation>
        <location evidence="1">Secreted</location>
    </subcellularLocation>
</comment>
<comment type="similarity">
    <text evidence="2">Belongs to the DEFL family.</text>
</comment>
<dbReference type="Proteomes" id="UP000087171">
    <property type="component" value="Chromosome Ca3"/>
</dbReference>
<dbReference type="AlphaFoldDB" id="A0A1S2XQG8"/>
<dbReference type="PANTHER" id="PTHR34450:SF9">
    <property type="entry name" value="DEFENSIN-LIKE PROTEIN 242-RELATED"/>
    <property type="match status" value="1"/>
</dbReference>
<keyword evidence="4 5" id="KW-0732">Signal</keyword>
<dbReference type="PaxDb" id="3827-XP_004491973.1"/>
<evidence type="ECO:0000256" key="1">
    <source>
        <dbReference type="ARBA" id="ARBA00004613"/>
    </source>
</evidence>
<feature type="chain" id="PRO_5010258893" evidence="5">
    <location>
        <begin position="23"/>
        <end position="103"/>
    </location>
</feature>
<dbReference type="PANTHER" id="PTHR34450">
    <property type="entry name" value="DEFENSIN-LIKE PROTEIN 245-RELATED"/>
    <property type="match status" value="1"/>
</dbReference>
<name>A0A1S2XQG8_CICAR</name>
<dbReference type="GO" id="GO:0007165">
    <property type="term" value="P:signal transduction"/>
    <property type="evidence" value="ECO:0007669"/>
    <property type="project" value="InterPro"/>
</dbReference>
<accession>A0A1S2XQG8</accession>
<feature type="signal peptide" evidence="5">
    <location>
        <begin position="1"/>
        <end position="22"/>
    </location>
</feature>
<dbReference type="RefSeq" id="XP_004491973.1">
    <property type="nucleotide sequence ID" value="XM_004491916.3"/>
</dbReference>
<evidence type="ECO:0000313" key="6">
    <source>
        <dbReference type="Proteomes" id="UP000087171"/>
    </source>
</evidence>
<dbReference type="Pfam" id="PF06876">
    <property type="entry name" value="SCRL"/>
    <property type="match status" value="1"/>
</dbReference>
<dbReference type="GO" id="GO:0005576">
    <property type="term" value="C:extracellular region"/>
    <property type="evidence" value="ECO:0007669"/>
    <property type="project" value="UniProtKB-SubCell"/>
</dbReference>